<organism evidence="3 4">
    <name type="scientific">Arthrobacter agilis</name>
    <dbReference type="NCBI Taxonomy" id="37921"/>
    <lineage>
        <taxon>Bacteria</taxon>
        <taxon>Bacillati</taxon>
        <taxon>Actinomycetota</taxon>
        <taxon>Actinomycetes</taxon>
        <taxon>Micrococcales</taxon>
        <taxon>Micrococcaceae</taxon>
        <taxon>Arthrobacter</taxon>
    </lineage>
</organism>
<dbReference type="EMBL" id="CP024915">
    <property type="protein sequence ID" value="AUZ86462.1"/>
    <property type="molecule type" value="Genomic_DNA"/>
</dbReference>
<evidence type="ECO:0000313" key="3">
    <source>
        <dbReference type="EMBL" id="AUZ86462.1"/>
    </source>
</evidence>
<gene>
    <name evidence="3" type="ORF">CVO76_01460</name>
</gene>
<evidence type="ECO:0000313" key="4">
    <source>
        <dbReference type="Proteomes" id="UP000239187"/>
    </source>
</evidence>
<feature type="region of interest" description="Disordered" evidence="1">
    <location>
        <begin position="1"/>
        <end position="22"/>
    </location>
</feature>
<keyword evidence="2" id="KW-0812">Transmembrane</keyword>
<feature type="transmembrane region" description="Helical" evidence="2">
    <location>
        <begin position="34"/>
        <end position="53"/>
    </location>
</feature>
<accession>A0A2L0UB69</accession>
<evidence type="ECO:0000256" key="1">
    <source>
        <dbReference type="SAM" id="MobiDB-lite"/>
    </source>
</evidence>
<reference evidence="3 4" key="1">
    <citation type="submission" date="2017-11" db="EMBL/GenBank/DDBJ databases">
        <title>Draft genome of Arthrobacter agilis strain UMCV2, a plant growth-promoting rhizobacterium and biocontrol capacity of phytopathogenic fungi.</title>
        <authorList>
            <person name="Martinez-Camara R."/>
            <person name="Santoyo G."/>
            <person name="Moreno-Hagelsieb G."/>
            <person name="Valencia-Cantero E."/>
        </authorList>
    </citation>
    <scope>NUCLEOTIDE SEQUENCE [LARGE SCALE GENOMIC DNA]</scope>
    <source>
        <strain evidence="3 4">UMCV2</strain>
    </source>
</reference>
<keyword evidence="2" id="KW-0472">Membrane</keyword>
<evidence type="ECO:0000256" key="2">
    <source>
        <dbReference type="SAM" id="Phobius"/>
    </source>
</evidence>
<name>A0A2L0UB69_9MICC</name>
<dbReference type="AlphaFoldDB" id="A0A2L0UB69"/>
<feature type="transmembrane region" description="Helical" evidence="2">
    <location>
        <begin position="59"/>
        <end position="79"/>
    </location>
</feature>
<dbReference type="Proteomes" id="UP000239187">
    <property type="component" value="Chromosome"/>
</dbReference>
<feature type="compositionally biased region" description="Low complexity" evidence="1">
    <location>
        <begin position="1"/>
        <end position="15"/>
    </location>
</feature>
<protein>
    <submittedName>
        <fullName evidence="3">Uncharacterized protein</fullName>
    </submittedName>
</protein>
<sequence length="148" mass="15081">MTEQGTRPSGSRSVGSGRGGPDDAAAARAASAGLWLRLFLLALLGGAVASSLVLPWKVLGLVLALFALGAGVVALVKAISAKLSRFVVVATALGLAAALFLTAGTTASVLLWPVTQNYEDCMSRALTLQAQADCEEGLRKLEGFAPGR</sequence>
<keyword evidence="2" id="KW-1133">Transmembrane helix</keyword>
<feature type="transmembrane region" description="Helical" evidence="2">
    <location>
        <begin position="86"/>
        <end position="112"/>
    </location>
</feature>
<proteinExistence type="predicted"/>
<dbReference type="RefSeq" id="WP_208740429.1">
    <property type="nucleotide sequence ID" value="NZ_CP024915.1"/>
</dbReference>